<name>A0A4S2JEF9_9HYME</name>
<dbReference type="InterPro" id="IPR019150">
    <property type="entry name" value="Vesicle_transport_protein_Use1"/>
</dbReference>
<evidence type="ECO:0000256" key="10">
    <source>
        <dbReference type="ARBA" id="ARBA00022824"/>
    </source>
</evidence>
<feature type="domain" description="SH3" evidence="22">
    <location>
        <begin position="256"/>
        <end position="316"/>
    </location>
</feature>
<dbReference type="PRINTS" id="PR00452">
    <property type="entry name" value="SH3DOMAIN"/>
</dbReference>
<dbReference type="Pfam" id="PF12796">
    <property type="entry name" value="Ank_2"/>
    <property type="match status" value="1"/>
</dbReference>
<dbReference type="GO" id="GO:0007165">
    <property type="term" value="P:signal transduction"/>
    <property type="evidence" value="ECO:0007669"/>
    <property type="project" value="TreeGrafter"/>
</dbReference>
<gene>
    <name evidence="23" type="ORF">DBV15_00980</name>
</gene>
<dbReference type="InterPro" id="IPR001452">
    <property type="entry name" value="SH3_domain"/>
</dbReference>
<dbReference type="InterPro" id="IPR036770">
    <property type="entry name" value="Ankyrin_rpt-contain_sf"/>
</dbReference>
<keyword evidence="12" id="KW-0653">Protein transport</keyword>
<evidence type="ECO:0000256" key="14">
    <source>
        <dbReference type="ARBA" id="ARBA00023043"/>
    </source>
</evidence>
<organism evidence="23 24">
    <name type="scientific">Temnothorax longispinosus</name>
    <dbReference type="NCBI Taxonomy" id="300112"/>
    <lineage>
        <taxon>Eukaryota</taxon>
        <taxon>Metazoa</taxon>
        <taxon>Ecdysozoa</taxon>
        <taxon>Arthropoda</taxon>
        <taxon>Hexapoda</taxon>
        <taxon>Insecta</taxon>
        <taxon>Pterygota</taxon>
        <taxon>Neoptera</taxon>
        <taxon>Endopterygota</taxon>
        <taxon>Hymenoptera</taxon>
        <taxon>Apocrita</taxon>
        <taxon>Aculeata</taxon>
        <taxon>Formicoidea</taxon>
        <taxon>Formicidae</taxon>
        <taxon>Myrmicinae</taxon>
        <taxon>Temnothorax</taxon>
    </lineage>
</organism>
<dbReference type="PANTHER" id="PTHR24155:SF10">
    <property type="entry name" value="OSTEOCLAST-STIMULATING FACTOR 1"/>
    <property type="match status" value="1"/>
</dbReference>
<evidence type="ECO:0000256" key="1">
    <source>
        <dbReference type="ARBA" id="ARBA00004163"/>
    </source>
</evidence>
<keyword evidence="7" id="KW-0963">Cytoplasm</keyword>
<evidence type="ECO:0000256" key="12">
    <source>
        <dbReference type="ARBA" id="ARBA00022927"/>
    </source>
</evidence>
<dbReference type="InterPro" id="IPR002110">
    <property type="entry name" value="Ankyrin_rpt"/>
</dbReference>
<dbReference type="SMART" id="SM00248">
    <property type="entry name" value="ANK"/>
    <property type="match status" value="3"/>
</dbReference>
<keyword evidence="24" id="KW-1185">Reference proteome</keyword>
<evidence type="ECO:0000256" key="7">
    <source>
        <dbReference type="ARBA" id="ARBA00022490"/>
    </source>
</evidence>
<evidence type="ECO:0000256" key="11">
    <source>
        <dbReference type="ARBA" id="ARBA00022892"/>
    </source>
</evidence>
<keyword evidence="11" id="KW-0931">ER-Golgi transport</keyword>
<evidence type="ECO:0000256" key="18">
    <source>
        <dbReference type="ARBA" id="ARBA00040640"/>
    </source>
</evidence>
<dbReference type="PRINTS" id="PR01415">
    <property type="entry name" value="ANKYRIN"/>
</dbReference>
<keyword evidence="9" id="KW-0677">Repeat</keyword>
<dbReference type="CDD" id="cd11772">
    <property type="entry name" value="SH3_OSTF1"/>
    <property type="match status" value="1"/>
</dbReference>
<evidence type="ECO:0000313" key="23">
    <source>
        <dbReference type="EMBL" id="TGZ32727.1"/>
    </source>
</evidence>
<dbReference type="EMBL" id="QBLH01003812">
    <property type="protein sequence ID" value="TGZ32727.1"/>
    <property type="molecule type" value="Genomic_DNA"/>
</dbReference>
<dbReference type="Pfam" id="PF07653">
    <property type="entry name" value="SH3_2"/>
    <property type="match status" value="1"/>
</dbReference>
<dbReference type="PROSITE" id="PS50297">
    <property type="entry name" value="ANK_REP_REGION"/>
    <property type="match status" value="2"/>
</dbReference>
<evidence type="ECO:0000256" key="19">
    <source>
        <dbReference type="PROSITE-ProRule" id="PRU00023"/>
    </source>
</evidence>
<dbReference type="SUPFAM" id="SSF48403">
    <property type="entry name" value="Ankyrin repeat"/>
    <property type="match status" value="1"/>
</dbReference>
<evidence type="ECO:0000259" key="22">
    <source>
        <dbReference type="PROSITE" id="PS50002"/>
    </source>
</evidence>
<evidence type="ECO:0000313" key="24">
    <source>
        <dbReference type="Proteomes" id="UP000310200"/>
    </source>
</evidence>
<comment type="function">
    <text evidence="17">Induces bone resorption, acting probably through a signaling cascade which results in the secretion of factor(s) enhancing osteoclast formation and activity.</text>
</comment>
<dbReference type="GO" id="GO:0016192">
    <property type="term" value="P:vesicle-mediated transport"/>
    <property type="evidence" value="ECO:0007669"/>
    <property type="project" value="UniProtKB-KW"/>
</dbReference>
<sequence>MMLEINVKRLLTRCELIAKDDPNKDWKLEKHHGIKDVCVALKCWIFIYSKPPKDTMMGYVKRIDFLKGVINAMKLSNPVERVIAAQLLSKSSASTNNSASTNITTQIHQKTVAKYNRELRAELFHSGKDANKDGVRQRLTGSNVQDDDLDAILKYNRNIQEKIAENMLSMTSTMKEHALAASAIIKKDIGMLEMSDKLTDVNAVKLKKESLKLEEHTKSKWRCWVWLMIAFVLIVFFTMSVLVKPPVPPKTTWKPGKVKVVRTLCKYIAQRADELSFEEGDLLYVYDRDTDPNWWRAKCGDQKGLIPATYVEEQTEEIELPLHDAARRGNVSFLAEYLKEGISGTGLDAAGNTPLYWAARTGHLECARELLNLLNPVVNAQNKMGDTPLHVAASHGHLEMVNLLLEHDADATLKNNDGITAEELASDASIKNTIQLHQRGYDDSAHGYGEEDYNDDDSD</sequence>
<keyword evidence="10" id="KW-0256">Endoplasmic reticulum</keyword>
<protein>
    <recommendedName>
        <fullName evidence="18">Osteoclast-stimulating factor 1</fullName>
    </recommendedName>
    <alternativeName>
        <fullName evidence="16">USE1-like protein</fullName>
    </alternativeName>
    <alternativeName>
        <fullName evidence="4">Vesicle transport protein USE1</fullName>
    </alternativeName>
</protein>
<evidence type="ECO:0000256" key="3">
    <source>
        <dbReference type="ARBA" id="ARBA00007891"/>
    </source>
</evidence>
<evidence type="ECO:0000256" key="21">
    <source>
        <dbReference type="SAM" id="Phobius"/>
    </source>
</evidence>
<evidence type="ECO:0000256" key="13">
    <source>
        <dbReference type="ARBA" id="ARBA00022989"/>
    </source>
</evidence>
<accession>A0A4S2JEF9</accession>
<feature type="repeat" description="ANK" evidence="19">
    <location>
        <begin position="384"/>
        <end position="416"/>
    </location>
</feature>
<evidence type="ECO:0000256" key="5">
    <source>
        <dbReference type="ARBA" id="ARBA00022443"/>
    </source>
</evidence>
<evidence type="ECO:0000256" key="6">
    <source>
        <dbReference type="ARBA" id="ARBA00022448"/>
    </source>
</evidence>
<keyword evidence="8 21" id="KW-0812">Transmembrane</keyword>
<dbReference type="PANTHER" id="PTHR24155">
    <property type="entry name" value="OSTEOCLAST-STIMULATING FACTOR 1"/>
    <property type="match status" value="1"/>
</dbReference>
<comment type="caution">
    <text evidence="23">The sequence shown here is derived from an EMBL/GenBank/DDBJ whole genome shotgun (WGS) entry which is preliminary data.</text>
</comment>
<dbReference type="PROSITE" id="PS50088">
    <property type="entry name" value="ANK_REPEAT"/>
    <property type="match status" value="2"/>
</dbReference>
<feature type="repeat" description="ANK" evidence="19">
    <location>
        <begin position="350"/>
        <end position="372"/>
    </location>
</feature>
<dbReference type="Gene3D" id="2.30.30.40">
    <property type="entry name" value="SH3 Domains"/>
    <property type="match status" value="1"/>
</dbReference>
<evidence type="ECO:0000256" key="20">
    <source>
        <dbReference type="PROSITE-ProRule" id="PRU00192"/>
    </source>
</evidence>
<dbReference type="Pfam" id="PF09753">
    <property type="entry name" value="Use1"/>
    <property type="match status" value="1"/>
</dbReference>
<keyword evidence="5 20" id="KW-0728">SH3 domain</keyword>
<keyword evidence="13 21" id="KW-1133">Transmembrane helix</keyword>
<dbReference type="InterPro" id="IPR036028">
    <property type="entry name" value="SH3-like_dom_sf"/>
</dbReference>
<dbReference type="CDD" id="cd15860">
    <property type="entry name" value="SNARE_USE1"/>
    <property type="match status" value="1"/>
</dbReference>
<dbReference type="AlphaFoldDB" id="A0A4S2JEF9"/>
<evidence type="ECO:0000256" key="8">
    <source>
        <dbReference type="ARBA" id="ARBA00022692"/>
    </source>
</evidence>
<evidence type="ECO:0000256" key="4">
    <source>
        <dbReference type="ARBA" id="ARBA00015843"/>
    </source>
</evidence>
<evidence type="ECO:0000256" key="16">
    <source>
        <dbReference type="ARBA" id="ARBA00032711"/>
    </source>
</evidence>
<evidence type="ECO:0000256" key="2">
    <source>
        <dbReference type="ARBA" id="ARBA00004496"/>
    </source>
</evidence>
<evidence type="ECO:0000256" key="15">
    <source>
        <dbReference type="ARBA" id="ARBA00023136"/>
    </source>
</evidence>
<comment type="similarity">
    <text evidence="3">Belongs to the USE1 family.</text>
</comment>
<dbReference type="Proteomes" id="UP000310200">
    <property type="component" value="Unassembled WGS sequence"/>
</dbReference>
<dbReference type="STRING" id="300112.A0A4S2JEF9"/>
<proteinExistence type="inferred from homology"/>
<feature type="transmembrane region" description="Helical" evidence="21">
    <location>
        <begin position="223"/>
        <end position="243"/>
    </location>
</feature>
<keyword evidence="6" id="KW-0813">Transport</keyword>
<keyword evidence="14 19" id="KW-0040">ANK repeat</keyword>
<comment type="subcellular location">
    <subcellularLocation>
        <location evidence="2">Cytoplasm</location>
    </subcellularLocation>
    <subcellularLocation>
        <location evidence="1">Endoplasmic reticulum membrane</location>
        <topology evidence="1">Single-pass type IV membrane protein</topology>
    </subcellularLocation>
</comment>
<dbReference type="GO" id="GO:0005789">
    <property type="term" value="C:endoplasmic reticulum membrane"/>
    <property type="evidence" value="ECO:0007669"/>
    <property type="project" value="UniProtKB-SubCell"/>
</dbReference>
<dbReference type="PROSITE" id="PS50002">
    <property type="entry name" value="SH3"/>
    <property type="match status" value="1"/>
</dbReference>
<dbReference type="GO" id="GO:0015031">
    <property type="term" value="P:protein transport"/>
    <property type="evidence" value="ECO:0007669"/>
    <property type="project" value="UniProtKB-KW"/>
</dbReference>
<dbReference type="Gene3D" id="1.25.40.20">
    <property type="entry name" value="Ankyrin repeat-containing domain"/>
    <property type="match status" value="2"/>
</dbReference>
<keyword evidence="15 21" id="KW-0472">Membrane</keyword>
<reference evidence="23 24" key="1">
    <citation type="journal article" date="2019" name="Philos. Trans. R. Soc. Lond., B, Biol. Sci.">
        <title>Ant behaviour and brain gene expression of defending hosts depend on the ecological success of the intruding social parasite.</title>
        <authorList>
            <person name="Kaur R."/>
            <person name="Stoldt M."/>
            <person name="Jongepier E."/>
            <person name="Feldmeyer B."/>
            <person name="Menzel F."/>
            <person name="Bornberg-Bauer E."/>
            <person name="Foitzik S."/>
        </authorList>
    </citation>
    <scope>NUCLEOTIDE SEQUENCE [LARGE SCALE GENOMIC DNA]</scope>
    <source>
        <tissue evidence="23">Whole body</tissue>
    </source>
</reference>
<evidence type="ECO:0000256" key="17">
    <source>
        <dbReference type="ARBA" id="ARBA00037432"/>
    </source>
</evidence>
<dbReference type="SUPFAM" id="SSF50044">
    <property type="entry name" value="SH3-domain"/>
    <property type="match status" value="1"/>
</dbReference>
<evidence type="ECO:0000256" key="9">
    <source>
        <dbReference type="ARBA" id="ARBA00022737"/>
    </source>
</evidence>
<dbReference type="SMART" id="SM00326">
    <property type="entry name" value="SH3"/>
    <property type="match status" value="1"/>
</dbReference>